<organism evidence="1 2">
    <name type="scientific">Candidatus Nealsonbacteria bacterium CG18_big_fil_WC_8_21_14_2_50_37_10</name>
    <dbReference type="NCBI Taxonomy" id="1974717"/>
    <lineage>
        <taxon>Bacteria</taxon>
        <taxon>Candidatus Nealsoniibacteriota</taxon>
    </lineage>
</organism>
<evidence type="ECO:0008006" key="3">
    <source>
        <dbReference type="Google" id="ProtNLM"/>
    </source>
</evidence>
<accession>A0A2H0FJI1</accession>
<name>A0A2H0FJI1_9BACT</name>
<dbReference type="AlphaFoldDB" id="A0A2H0FJI1"/>
<comment type="caution">
    <text evidence="1">The sequence shown here is derived from an EMBL/GenBank/DDBJ whole genome shotgun (WGS) entry which is preliminary data.</text>
</comment>
<evidence type="ECO:0000313" key="1">
    <source>
        <dbReference type="EMBL" id="PIQ06171.1"/>
    </source>
</evidence>
<proteinExistence type="predicted"/>
<evidence type="ECO:0000313" key="2">
    <source>
        <dbReference type="Proteomes" id="UP000230778"/>
    </source>
</evidence>
<gene>
    <name evidence="1" type="ORF">COW72_02285</name>
</gene>
<dbReference type="EMBL" id="PCUC01000121">
    <property type="protein sequence ID" value="PIQ06171.1"/>
    <property type="molecule type" value="Genomic_DNA"/>
</dbReference>
<reference evidence="1 2" key="1">
    <citation type="submission" date="2017-09" db="EMBL/GenBank/DDBJ databases">
        <title>Depth-based differentiation of microbial function through sediment-hosted aquifers and enrichment of novel symbionts in the deep terrestrial subsurface.</title>
        <authorList>
            <person name="Probst A.J."/>
            <person name="Ladd B."/>
            <person name="Jarett J.K."/>
            <person name="Geller-Mcgrath D.E."/>
            <person name="Sieber C.M."/>
            <person name="Emerson J.B."/>
            <person name="Anantharaman K."/>
            <person name="Thomas B.C."/>
            <person name="Malmstrom R."/>
            <person name="Stieglmeier M."/>
            <person name="Klingl A."/>
            <person name="Woyke T."/>
            <person name="Ryan C.M."/>
            <person name="Banfield J.F."/>
        </authorList>
    </citation>
    <scope>NUCLEOTIDE SEQUENCE [LARGE SCALE GENOMIC DNA]</scope>
    <source>
        <strain evidence="1">CG18_big_fil_WC_8_21_14_2_50_37_10</strain>
    </source>
</reference>
<sequence>MFLKLPEENKFYWTKHSKAKMRQYRFSEKRVLRILRKSDRKEEGIAPGTIAAMEITGTKKHPTEVWTMYQILKKPKGIKIISAWRYPGRTPEGEKPIIPEDTLEELDNILKD</sequence>
<protein>
    <recommendedName>
        <fullName evidence="3">DUF4258 domain-containing protein</fullName>
    </recommendedName>
</protein>
<dbReference type="Proteomes" id="UP000230778">
    <property type="component" value="Unassembled WGS sequence"/>
</dbReference>